<keyword evidence="3" id="KW-1185">Reference proteome</keyword>
<feature type="transmembrane region" description="Helical" evidence="1">
    <location>
        <begin position="37"/>
        <end position="58"/>
    </location>
</feature>
<comment type="caution">
    <text evidence="2">The sequence shown here is derived from an EMBL/GenBank/DDBJ whole genome shotgun (WGS) entry which is preliminary data.</text>
</comment>
<name>A0ABQ6K4E6_9MICO</name>
<feature type="transmembrane region" description="Helical" evidence="1">
    <location>
        <begin position="70"/>
        <end position="92"/>
    </location>
</feature>
<proteinExistence type="predicted"/>
<evidence type="ECO:0000313" key="2">
    <source>
        <dbReference type="EMBL" id="GMA93737.1"/>
    </source>
</evidence>
<keyword evidence="1" id="KW-0812">Transmembrane</keyword>
<dbReference type="EMBL" id="BSVB01000001">
    <property type="protein sequence ID" value="GMA93737.1"/>
    <property type="molecule type" value="Genomic_DNA"/>
</dbReference>
<accession>A0ABQ6K4E6</accession>
<feature type="transmembrane region" description="Helical" evidence="1">
    <location>
        <begin position="130"/>
        <end position="149"/>
    </location>
</feature>
<dbReference type="Proteomes" id="UP001157034">
    <property type="component" value="Unassembled WGS sequence"/>
</dbReference>
<protein>
    <submittedName>
        <fullName evidence="2">Uncharacterized protein</fullName>
    </submittedName>
</protein>
<organism evidence="2 3">
    <name type="scientific">Pseudolysinimonas kribbensis</name>
    <dbReference type="NCBI Taxonomy" id="433641"/>
    <lineage>
        <taxon>Bacteria</taxon>
        <taxon>Bacillati</taxon>
        <taxon>Actinomycetota</taxon>
        <taxon>Actinomycetes</taxon>
        <taxon>Micrococcales</taxon>
        <taxon>Microbacteriaceae</taxon>
        <taxon>Pseudolysinimonas</taxon>
    </lineage>
</organism>
<dbReference type="RefSeq" id="WP_284252668.1">
    <property type="nucleotide sequence ID" value="NZ_BSVB01000001.1"/>
</dbReference>
<keyword evidence="1" id="KW-0472">Membrane</keyword>
<keyword evidence="1" id="KW-1133">Transmembrane helix</keyword>
<gene>
    <name evidence="2" type="ORF">GCM10025881_05610</name>
</gene>
<evidence type="ECO:0000256" key="1">
    <source>
        <dbReference type="SAM" id="Phobius"/>
    </source>
</evidence>
<reference evidence="3" key="1">
    <citation type="journal article" date="2019" name="Int. J. Syst. Evol. Microbiol.">
        <title>The Global Catalogue of Microorganisms (GCM) 10K type strain sequencing project: providing services to taxonomists for standard genome sequencing and annotation.</title>
        <authorList>
            <consortium name="The Broad Institute Genomics Platform"/>
            <consortium name="The Broad Institute Genome Sequencing Center for Infectious Disease"/>
            <person name="Wu L."/>
            <person name="Ma J."/>
        </authorList>
    </citation>
    <scope>NUCLEOTIDE SEQUENCE [LARGE SCALE GENOMIC DNA]</scope>
    <source>
        <strain evidence="3">NBRC 108894</strain>
    </source>
</reference>
<evidence type="ECO:0000313" key="3">
    <source>
        <dbReference type="Proteomes" id="UP001157034"/>
    </source>
</evidence>
<feature type="transmembrane region" description="Helical" evidence="1">
    <location>
        <begin position="104"/>
        <end position="124"/>
    </location>
</feature>
<sequence>MTFSQPEENTLGAIVGNARRRVTNTARRIGRASAHRGTLGTAFLGLGAAIIVGLRAVYGIGWFAALWGSYPLPAFAVAAWLVLIAVIVLAVVALRAIGDQLPDWMFAVFLFGVAAATALDITAVWDLHDIGRNAQAGLAAGMALLLLVAQRGRAELVVSTSVLGVGIAIAMFLDAPTDRPVDAAWIAPRSPASRSPCSPRSSAWWWWRPSGGSCSSNSTGCSCRAPCRRRASRSACSHPRSWPVSISPPRSCWSRSPTARSCCR</sequence>
<feature type="transmembrane region" description="Helical" evidence="1">
    <location>
        <begin position="156"/>
        <end position="173"/>
    </location>
</feature>